<sequence>MMTFFRSLLMEHYLRQIKMRSRIRVYASNTGALKYDYTLNLLSSEVGRRFCWVAGGLSVGTSVVISGRMDVWRADYWLPRGVRWNELPVNFSDLLYPIYFSLPLIVFRIFFESFVGVPLGFALGYYGNVSLIRTVGCQST</sequence>
<dbReference type="WBParaSite" id="ACAC_0001406001-mRNA-1">
    <property type="protein sequence ID" value="ACAC_0001406001-mRNA-1"/>
    <property type="gene ID" value="ACAC_0001406001"/>
</dbReference>
<reference evidence="1" key="1">
    <citation type="submission" date="2012-09" db="EMBL/GenBank/DDBJ databases">
        <authorList>
            <person name="Martin A.A."/>
        </authorList>
    </citation>
    <scope>NUCLEOTIDE SEQUENCE</scope>
</reference>
<evidence type="ECO:0000313" key="1">
    <source>
        <dbReference type="Proteomes" id="UP000035642"/>
    </source>
</evidence>
<evidence type="ECO:0000313" key="2">
    <source>
        <dbReference type="WBParaSite" id="ACAC_0001406001-mRNA-1"/>
    </source>
</evidence>
<accession>A0A0K0DQM1</accession>
<organism evidence="1 2">
    <name type="scientific">Angiostrongylus cantonensis</name>
    <name type="common">Rat lungworm</name>
    <dbReference type="NCBI Taxonomy" id="6313"/>
    <lineage>
        <taxon>Eukaryota</taxon>
        <taxon>Metazoa</taxon>
        <taxon>Ecdysozoa</taxon>
        <taxon>Nematoda</taxon>
        <taxon>Chromadorea</taxon>
        <taxon>Rhabditida</taxon>
        <taxon>Rhabditina</taxon>
        <taxon>Rhabditomorpha</taxon>
        <taxon>Strongyloidea</taxon>
        <taxon>Metastrongylidae</taxon>
        <taxon>Angiostrongylus</taxon>
    </lineage>
</organism>
<reference evidence="2" key="2">
    <citation type="submission" date="2017-02" db="UniProtKB">
        <authorList>
            <consortium name="WormBaseParasite"/>
        </authorList>
    </citation>
    <scope>IDENTIFICATION</scope>
</reference>
<name>A0A0K0DQM1_ANGCA</name>
<protein>
    <submittedName>
        <fullName evidence="2">DUF2085 domain-containing protein</fullName>
    </submittedName>
</protein>
<keyword evidence="1" id="KW-1185">Reference proteome</keyword>
<dbReference type="AlphaFoldDB" id="A0A0K0DQM1"/>
<dbReference type="STRING" id="6313.A0A0K0DQM1"/>
<proteinExistence type="predicted"/>
<dbReference type="Proteomes" id="UP000035642">
    <property type="component" value="Unassembled WGS sequence"/>
</dbReference>